<dbReference type="GO" id="GO:0016787">
    <property type="term" value="F:hydrolase activity"/>
    <property type="evidence" value="ECO:0007669"/>
    <property type="project" value="UniProtKB-KW"/>
</dbReference>
<dbReference type="SUPFAM" id="SSF101478">
    <property type="entry name" value="ADP-ribosylglycohydrolase"/>
    <property type="match status" value="1"/>
</dbReference>
<feature type="binding site" evidence="3">
    <location>
        <position position="251"/>
    </location>
    <ligand>
        <name>Mg(2+)</name>
        <dbReference type="ChEBI" id="CHEBI:18420"/>
        <label>1</label>
    </ligand>
</feature>
<reference evidence="4 5" key="1">
    <citation type="submission" date="2012-05" db="EMBL/GenBank/DDBJ databases">
        <title>The Genome Sequence of Sutterella wadsworthensis 2_1_59BFAA.</title>
        <authorList>
            <consortium name="The Broad Institute Genome Sequencing Platform"/>
            <person name="Earl A."/>
            <person name="Ward D."/>
            <person name="Feldgarden M."/>
            <person name="Gevers D."/>
            <person name="Daigneault M."/>
            <person name="Strauss J."/>
            <person name="Allen-Vercoe E."/>
            <person name="Walker B."/>
            <person name="Young S.K."/>
            <person name="Zeng Q."/>
            <person name="Gargeya S."/>
            <person name="Fitzgerald M."/>
            <person name="Haas B."/>
            <person name="Abouelleil A."/>
            <person name="Alvarado L."/>
            <person name="Arachchi H.M."/>
            <person name="Berlin A.M."/>
            <person name="Chapman S.B."/>
            <person name="Goldberg J."/>
            <person name="Griggs A."/>
            <person name="Gujja S."/>
            <person name="Hansen M."/>
            <person name="Howarth C."/>
            <person name="Imamovic A."/>
            <person name="Larimer J."/>
            <person name="McCowen C."/>
            <person name="Montmayeur A."/>
            <person name="Murphy C."/>
            <person name="Neiman D."/>
            <person name="Pearson M."/>
            <person name="Priest M."/>
            <person name="Roberts A."/>
            <person name="Saif S."/>
            <person name="Shea T."/>
            <person name="Sisk P."/>
            <person name="Sykes S."/>
            <person name="Wortman J."/>
            <person name="Nusbaum C."/>
            <person name="Birren B."/>
        </authorList>
    </citation>
    <scope>NUCLEOTIDE SEQUENCE [LARGE SCALE GENOMIC DNA]</scope>
    <source>
        <strain evidence="4 5">2_1_59BFAA</strain>
    </source>
</reference>
<protein>
    <recommendedName>
        <fullName evidence="6">ADP-ribosylglycohydrolase</fullName>
    </recommendedName>
</protein>
<evidence type="ECO:0000256" key="1">
    <source>
        <dbReference type="ARBA" id="ARBA00010702"/>
    </source>
</evidence>
<accession>K1JR77</accession>
<keyword evidence="2" id="KW-0378">Hydrolase</keyword>
<dbReference type="Gene3D" id="1.10.4080.10">
    <property type="entry name" value="ADP-ribosylation/Crystallin J1"/>
    <property type="match status" value="1"/>
</dbReference>
<dbReference type="PANTHER" id="PTHR16222">
    <property type="entry name" value="ADP-RIBOSYLGLYCOHYDROLASE"/>
    <property type="match status" value="1"/>
</dbReference>
<dbReference type="Proteomes" id="UP000005835">
    <property type="component" value="Unassembled WGS sequence"/>
</dbReference>
<feature type="binding site" evidence="3">
    <location>
        <position position="49"/>
    </location>
    <ligand>
        <name>Mg(2+)</name>
        <dbReference type="ChEBI" id="CHEBI:18420"/>
        <label>1</label>
    </ligand>
</feature>
<evidence type="ECO:0000256" key="3">
    <source>
        <dbReference type="PIRSR" id="PIRSR605502-1"/>
    </source>
</evidence>
<keyword evidence="5" id="KW-1185">Reference proteome</keyword>
<name>K1JR77_9BURK</name>
<dbReference type="STRING" id="742823.HMPREF9465_02199"/>
<comment type="cofactor">
    <cofactor evidence="3">
        <name>Mg(2+)</name>
        <dbReference type="ChEBI" id="CHEBI:18420"/>
    </cofactor>
    <text evidence="3">Binds 2 magnesium ions per subunit.</text>
</comment>
<proteinExistence type="inferred from homology"/>
<evidence type="ECO:0000256" key="2">
    <source>
        <dbReference type="ARBA" id="ARBA00022801"/>
    </source>
</evidence>
<dbReference type="RefSeq" id="WP_005437055.1">
    <property type="nucleotide sequence ID" value="NZ_JH815521.1"/>
</dbReference>
<evidence type="ECO:0008006" key="6">
    <source>
        <dbReference type="Google" id="ProtNLM"/>
    </source>
</evidence>
<comment type="similarity">
    <text evidence="1">Belongs to the ADP-ribosylglycohydrolase family.</text>
</comment>
<sequence>MSHLLQAVVGAAVGDALGVPYEGQERDTYVCENMHPLGWHEKPVGFWSDDTAMILAELDSLRERQGYDAEDVMMKFDRWLHEGAYTPDGKAYGWGRTTARAVSRHRSGTPADICGGGDILDNGAGALMRMLPYALLNSPDRLEIVDAAGSLTHSHQISIVICRLYSCYVDELLQGHKPAEALEALIENHFVEIPDYYLPKLQLMPHLSRVSVPNSGFVSDVFMASLWCLINSDNYVDAVLKAVNLGGDADTIGAVTGGLAGIIYGQDGDNGIPVCWSHALSRIDYIEELCTACDGMMR</sequence>
<feature type="binding site" evidence="3">
    <location>
        <position position="48"/>
    </location>
    <ligand>
        <name>Mg(2+)</name>
        <dbReference type="ChEBI" id="CHEBI:18420"/>
        <label>1</label>
    </ligand>
</feature>
<dbReference type="GO" id="GO:0046872">
    <property type="term" value="F:metal ion binding"/>
    <property type="evidence" value="ECO:0007669"/>
    <property type="project" value="UniProtKB-KW"/>
</dbReference>
<gene>
    <name evidence="4" type="ORF">HMPREF9465_02199</name>
</gene>
<dbReference type="EMBL" id="ADMG01000051">
    <property type="protein sequence ID" value="EKB30192.1"/>
    <property type="molecule type" value="Genomic_DNA"/>
</dbReference>
<dbReference type="eggNOG" id="COG1397">
    <property type="taxonomic scope" value="Bacteria"/>
</dbReference>
<dbReference type="PATRIC" id="fig|742823.3.peg.2209"/>
<evidence type="ECO:0000313" key="4">
    <source>
        <dbReference type="EMBL" id="EKB30192.1"/>
    </source>
</evidence>
<feature type="binding site" evidence="3">
    <location>
        <position position="50"/>
    </location>
    <ligand>
        <name>Mg(2+)</name>
        <dbReference type="ChEBI" id="CHEBI:18420"/>
        <label>1</label>
    </ligand>
</feature>
<dbReference type="Pfam" id="PF03747">
    <property type="entry name" value="ADP_ribosyl_GH"/>
    <property type="match status" value="1"/>
</dbReference>
<dbReference type="HOGENOM" id="CLU_024566_8_1_4"/>
<dbReference type="InterPro" id="IPR005502">
    <property type="entry name" value="Ribosyl_crysJ1"/>
</dbReference>
<dbReference type="AlphaFoldDB" id="K1JR77"/>
<comment type="caution">
    <text evidence="4">The sequence shown here is derived from an EMBL/GenBank/DDBJ whole genome shotgun (WGS) entry which is preliminary data.</text>
</comment>
<dbReference type="InterPro" id="IPR036705">
    <property type="entry name" value="Ribosyl_crysJ1_sf"/>
</dbReference>
<feature type="binding site" evidence="3">
    <location>
        <position position="250"/>
    </location>
    <ligand>
        <name>Mg(2+)</name>
        <dbReference type="ChEBI" id="CHEBI:18420"/>
        <label>1</label>
    </ligand>
</feature>
<dbReference type="PANTHER" id="PTHR16222:SF24">
    <property type="entry name" value="ADP-RIBOSYLHYDROLASE ARH3"/>
    <property type="match status" value="1"/>
</dbReference>
<keyword evidence="3" id="KW-0479">Metal-binding</keyword>
<organism evidence="4 5">
    <name type="scientific">Sutterella wadsworthensis 2_1_59BFAA</name>
    <dbReference type="NCBI Taxonomy" id="742823"/>
    <lineage>
        <taxon>Bacteria</taxon>
        <taxon>Pseudomonadati</taxon>
        <taxon>Pseudomonadota</taxon>
        <taxon>Betaproteobacteria</taxon>
        <taxon>Burkholderiales</taxon>
        <taxon>Sutterellaceae</taxon>
        <taxon>Sutterella</taxon>
    </lineage>
</organism>
<feature type="binding site" evidence="3">
    <location>
        <position position="248"/>
    </location>
    <ligand>
        <name>Mg(2+)</name>
        <dbReference type="ChEBI" id="CHEBI:18420"/>
        <label>1</label>
    </ligand>
</feature>
<dbReference type="InterPro" id="IPR050792">
    <property type="entry name" value="ADP-ribosylglycohydrolase"/>
</dbReference>
<keyword evidence="3" id="KW-0460">Magnesium</keyword>
<evidence type="ECO:0000313" key="5">
    <source>
        <dbReference type="Proteomes" id="UP000005835"/>
    </source>
</evidence>